<dbReference type="Pfam" id="PF00155">
    <property type="entry name" value="Aminotran_1_2"/>
    <property type="match status" value="1"/>
</dbReference>
<dbReference type="SUPFAM" id="SSF53383">
    <property type="entry name" value="PLP-dependent transferases"/>
    <property type="match status" value="1"/>
</dbReference>
<protein>
    <submittedName>
        <fullName evidence="7">Pyridoxal phosphate-dependent transferase</fullName>
    </submittedName>
</protein>
<name>A0AAD9FRE4_PAPLA</name>
<dbReference type="GO" id="GO:1901605">
    <property type="term" value="P:alpha-amino acid metabolic process"/>
    <property type="evidence" value="ECO:0007669"/>
    <property type="project" value="TreeGrafter"/>
</dbReference>
<evidence type="ECO:0000256" key="5">
    <source>
        <dbReference type="ARBA" id="ARBA00022898"/>
    </source>
</evidence>
<dbReference type="AlphaFoldDB" id="A0AAD9FRE4"/>
<dbReference type="InterPro" id="IPR004839">
    <property type="entry name" value="Aminotransferase_I/II_large"/>
</dbReference>
<feature type="domain" description="Aminotransferase class I/classII large" evidence="6">
    <location>
        <begin position="126"/>
        <end position="383"/>
    </location>
</feature>
<evidence type="ECO:0000259" key="6">
    <source>
        <dbReference type="Pfam" id="PF00155"/>
    </source>
</evidence>
<comment type="caution">
    <text evidence="7">The sequence shown here is derived from an EMBL/GenBank/DDBJ whole genome shotgun (WGS) entry which is preliminary data.</text>
</comment>
<evidence type="ECO:0000256" key="1">
    <source>
        <dbReference type="ARBA" id="ARBA00001933"/>
    </source>
</evidence>
<evidence type="ECO:0000256" key="3">
    <source>
        <dbReference type="ARBA" id="ARBA00022576"/>
    </source>
</evidence>
<comment type="similarity">
    <text evidence="2">Belongs to the class-I pyridoxal-phosphate-dependent aminotransferase family.</text>
</comment>
<dbReference type="InterPro" id="IPR050859">
    <property type="entry name" value="Class-I_PLP-dep_aminotransf"/>
</dbReference>
<gene>
    <name evidence="7" type="ORF">DB88DRAFT_486955</name>
</gene>
<dbReference type="CDD" id="cd00609">
    <property type="entry name" value="AAT_like"/>
    <property type="match status" value="1"/>
</dbReference>
<dbReference type="GO" id="GO:0008483">
    <property type="term" value="F:transaminase activity"/>
    <property type="evidence" value="ECO:0007669"/>
    <property type="project" value="UniProtKB-KW"/>
</dbReference>
<keyword evidence="4 7" id="KW-0808">Transferase</keyword>
<dbReference type="PANTHER" id="PTHR42790:SF1">
    <property type="entry name" value="AROMATIC AMINO ACID AMINOTRANSFERASE, HYPOTHETICAL (EUROFUNG)"/>
    <property type="match status" value="1"/>
</dbReference>
<dbReference type="PANTHER" id="PTHR42790">
    <property type="entry name" value="AMINOTRANSFERASE"/>
    <property type="match status" value="1"/>
</dbReference>
<organism evidence="7 8">
    <name type="scientific">Papiliotrema laurentii</name>
    <name type="common">Cryptococcus laurentii</name>
    <dbReference type="NCBI Taxonomy" id="5418"/>
    <lineage>
        <taxon>Eukaryota</taxon>
        <taxon>Fungi</taxon>
        <taxon>Dikarya</taxon>
        <taxon>Basidiomycota</taxon>
        <taxon>Agaricomycotina</taxon>
        <taxon>Tremellomycetes</taxon>
        <taxon>Tremellales</taxon>
        <taxon>Rhynchogastremaceae</taxon>
        <taxon>Papiliotrema</taxon>
    </lineage>
</organism>
<reference evidence="7" key="1">
    <citation type="submission" date="2023-02" db="EMBL/GenBank/DDBJ databases">
        <title>Identification and recombinant expression of a fungal hydrolase from Papiliotrema laurentii that hydrolyzes apple cutin and clears colloidal polyester polyurethane.</title>
        <authorList>
            <consortium name="DOE Joint Genome Institute"/>
            <person name="Roman V.A."/>
            <person name="Bojanowski C."/>
            <person name="Crable B.R."/>
            <person name="Wagner D.N."/>
            <person name="Hung C.S."/>
            <person name="Nadeau L.J."/>
            <person name="Schratz L."/>
            <person name="Haridas S."/>
            <person name="Pangilinan J."/>
            <person name="Lipzen A."/>
            <person name="Na H."/>
            <person name="Yan M."/>
            <person name="Ng V."/>
            <person name="Grigoriev I.V."/>
            <person name="Spatafora J.W."/>
            <person name="Barlow D."/>
            <person name="Biffinger J."/>
            <person name="Kelley-Loughnane N."/>
            <person name="Varaljay V.A."/>
            <person name="Crookes-Goodson W.J."/>
        </authorList>
    </citation>
    <scope>NUCLEOTIDE SEQUENCE</scope>
    <source>
        <strain evidence="7">5307AH</strain>
    </source>
</reference>
<dbReference type="Gene3D" id="3.40.640.10">
    <property type="entry name" value="Type I PLP-dependent aspartate aminotransferase-like (Major domain)"/>
    <property type="match status" value="2"/>
</dbReference>
<keyword evidence="8" id="KW-1185">Reference proteome</keyword>
<sequence length="570" mass="64283">MDSSFAIPTDQYDRAHKPKAIDLSHHLNQLALHRAPNQLKELYRYMGIPGMITMAGGIPSPEFFPFETLSAEMLAVDSVPLDQPRVPKKPSLLSWLWQKSTTSFTIPKYVDHATPTTIQLATSLQYQAATGPPALPLFLREYVEKIYRPAYSDWDVLLNCGATDAWGKIVFMLMERGDACLVEEWTYPGAENSFIPLEVEMVPIKMDGQGVLPSHLEHVLSTWDEKKRGKKRPRVFYTIPTGQNPTGATMLGDRKKEIYDICVKYDVIICEDEPYYCLYTGPWIPKSHEASLSEVAKRELDAEKKEGKAGQEAFIKSLPPTYLTYDYQGRVIRMDTFSKTSCPGSRLGWFTASPLFIERLTRATEASTQAPSGFATAMTAVMLQKWGFDGYIRWLRGIKATYRTRKNWMCDTFDDFFHLEFDPAPHGVATNPAVRDVLEFGRGVTCYSKTAKSGWDEKRGALGPPLISFIPPSGGMFVFLAVHLDEHPDYHSLERNGADATRKLLEKLWQTLADRLVLFAPGWAFDANGPHAIGGKGVGYFRLSFSIATYEENRKAIGTFAKVLNEFYRL</sequence>
<evidence type="ECO:0000256" key="4">
    <source>
        <dbReference type="ARBA" id="ARBA00022679"/>
    </source>
</evidence>
<keyword evidence="5" id="KW-0663">Pyridoxal phosphate</keyword>
<dbReference type="InterPro" id="IPR015424">
    <property type="entry name" value="PyrdxlP-dep_Trfase"/>
</dbReference>
<dbReference type="GO" id="GO:0030170">
    <property type="term" value="F:pyridoxal phosphate binding"/>
    <property type="evidence" value="ECO:0007669"/>
    <property type="project" value="InterPro"/>
</dbReference>
<evidence type="ECO:0000313" key="8">
    <source>
        <dbReference type="Proteomes" id="UP001182556"/>
    </source>
</evidence>
<proteinExistence type="inferred from homology"/>
<dbReference type="Proteomes" id="UP001182556">
    <property type="component" value="Unassembled WGS sequence"/>
</dbReference>
<dbReference type="InterPro" id="IPR015421">
    <property type="entry name" value="PyrdxlP-dep_Trfase_major"/>
</dbReference>
<dbReference type="EMBL" id="JAODAN010000004">
    <property type="protein sequence ID" value="KAK1924812.1"/>
    <property type="molecule type" value="Genomic_DNA"/>
</dbReference>
<evidence type="ECO:0000313" key="7">
    <source>
        <dbReference type="EMBL" id="KAK1924812.1"/>
    </source>
</evidence>
<evidence type="ECO:0000256" key="2">
    <source>
        <dbReference type="ARBA" id="ARBA00007441"/>
    </source>
</evidence>
<keyword evidence="3" id="KW-0032">Aminotransferase</keyword>
<comment type="cofactor">
    <cofactor evidence="1">
        <name>pyridoxal 5'-phosphate</name>
        <dbReference type="ChEBI" id="CHEBI:597326"/>
    </cofactor>
</comment>
<accession>A0AAD9FRE4</accession>